<dbReference type="Gene3D" id="3.10.450.50">
    <property type="match status" value="1"/>
</dbReference>
<proteinExistence type="predicted"/>
<evidence type="ECO:0000313" key="1">
    <source>
        <dbReference type="EMBL" id="PWN44025.1"/>
    </source>
</evidence>
<protein>
    <submittedName>
        <fullName evidence="1">SnoaL-domain-containing protein</fullName>
    </submittedName>
</protein>
<dbReference type="InterPro" id="IPR032710">
    <property type="entry name" value="NTF2-like_dom_sf"/>
</dbReference>
<dbReference type="InParanoid" id="A0A316W8K7"/>
<evidence type="ECO:0000313" key="2">
    <source>
        <dbReference type="Proteomes" id="UP000245783"/>
    </source>
</evidence>
<sequence>MEAADTRSSGRDRLKARYTDYICCLNERRWSDLGAYVDAHAVHNGRPFGLNGYRAMLEENVAQIPDLTFNVTRLLIDEEQASVAAIIHFECTPTADIFETRIDGRKIRFEENVFYRFSTEELKIVEVKSIIDIAAIREQAQA</sequence>
<organism evidence="1 2">
    <name type="scientific">Ceraceosorus guamensis</name>
    <dbReference type="NCBI Taxonomy" id="1522189"/>
    <lineage>
        <taxon>Eukaryota</taxon>
        <taxon>Fungi</taxon>
        <taxon>Dikarya</taxon>
        <taxon>Basidiomycota</taxon>
        <taxon>Ustilaginomycotina</taxon>
        <taxon>Exobasidiomycetes</taxon>
        <taxon>Ceraceosorales</taxon>
        <taxon>Ceraceosoraceae</taxon>
        <taxon>Ceraceosorus</taxon>
    </lineage>
</organism>
<gene>
    <name evidence="1" type="ORF">IE81DRAFT_365227</name>
</gene>
<reference evidence="1 2" key="1">
    <citation type="journal article" date="2018" name="Mol. Biol. Evol.">
        <title>Broad Genomic Sampling Reveals a Smut Pathogenic Ancestry of the Fungal Clade Ustilaginomycotina.</title>
        <authorList>
            <person name="Kijpornyongpan T."/>
            <person name="Mondo S.J."/>
            <person name="Barry K."/>
            <person name="Sandor L."/>
            <person name="Lee J."/>
            <person name="Lipzen A."/>
            <person name="Pangilinan J."/>
            <person name="LaButti K."/>
            <person name="Hainaut M."/>
            <person name="Henrissat B."/>
            <person name="Grigoriev I.V."/>
            <person name="Spatafora J.W."/>
            <person name="Aime M.C."/>
        </authorList>
    </citation>
    <scope>NUCLEOTIDE SEQUENCE [LARGE SCALE GENOMIC DNA]</scope>
    <source>
        <strain evidence="1 2">MCA 4658</strain>
    </source>
</reference>
<dbReference type="RefSeq" id="XP_025371185.1">
    <property type="nucleotide sequence ID" value="XM_025516919.1"/>
</dbReference>
<dbReference type="Pfam" id="PF07366">
    <property type="entry name" value="SnoaL"/>
    <property type="match status" value="1"/>
</dbReference>
<dbReference type="AlphaFoldDB" id="A0A316W8K7"/>
<accession>A0A316W8K7</accession>
<keyword evidence="2" id="KW-1185">Reference proteome</keyword>
<dbReference type="STRING" id="1522189.A0A316W8K7"/>
<name>A0A316W8K7_9BASI</name>
<dbReference type="EMBL" id="KZ819364">
    <property type="protein sequence ID" value="PWN44025.1"/>
    <property type="molecule type" value="Genomic_DNA"/>
</dbReference>
<dbReference type="GeneID" id="37038789"/>
<dbReference type="OrthoDB" id="2830113at2759"/>
<dbReference type="SUPFAM" id="SSF54427">
    <property type="entry name" value="NTF2-like"/>
    <property type="match status" value="1"/>
</dbReference>
<dbReference type="InterPro" id="IPR009959">
    <property type="entry name" value="Cyclase_SnoaL-like"/>
</dbReference>
<dbReference type="GO" id="GO:0030638">
    <property type="term" value="P:polyketide metabolic process"/>
    <property type="evidence" value="ECO:0007669"/>
    <property type="project" value="InterPro"/>
</dbReference>
<dbReference type="Proteomes" id="UP000245783">
    <property type="component" value="Unassembled WGS sequence"/>
</dbReference>